<dbReference type="OrthoDB" id="9808669at2"/>
<dbReference type="InterPro" id="IPR020841">
    <property type="entry name" value="PKS_Beta-ketoAc_synthase_dom"/>
</dbReference>
<dbReference type="PANTHER" id="PTHR11712:SF347">
    <property type="entry name" value="BETA KETOACYL-ACYL CARRIER PROTEIN SYNTHASE"/>
    <property type="match status" value="1"/>
</dbReference>
<dbReference type="AlphaFoldDB" id="A0A250FPN4"/>
<proteinExistence type="inferred from homology"/>
<dbReference type="KEGG" id="cgh:CGC50_07230"/>
<dbReference type="Gene3D" id="3.40.47.10">
    <property type="match status" value="2"/>
</dbReference>
<dbReference type="EMBL" id="CP022386">
    <property type="protein sequence ID" value="ATA86961.1"/>
    <property type="molecule type" value="Genomic_DNA"/>
</dbReference>
<accession>A0A250FPN4</accession>
<dbReference type="InterPro" id="IPR014031">
    <property type="entry name" value="Ketoacyl_synth_C"/>
</dbReference>
<dbReference type="InterPro" id="IPR016039">
    <property type="entry name" value="Thiolase-like"/>
</dbReference>
<comment type="similarity">
    <text evidence="1 3">Belongs to the thiolase-like superfamily. Beta-ketoacyl-ACP synthases family.</text>
</comment>
<dbReference type="RefSeq" id="WP_095910241.1">
    <property type="nucleotide sequence ID" value="NZ_CAUPZR010000004.1"/>
</dbReference>
<dbReference type="InterPro" id="IPR000794">
    <property type="entry name" value="Beta-ketoacyl_synthase"/>
</dbReference>
<dbReference type="PROSITE" id="PS52004">
    <property type="entry name" value="KS3_2"/>
    <property type="match status" value="1"/>
</dbReference>
<dbReference type="SMART" id="SM00825">
    <property type="entry name" value="PKS_KS"/>
    <property type="match status" value="1"/>
</dbReference>
<dbReference type="Pfam" id="PF00109">
    <property type="entry name" value="ketoacyl-synt"/>
    <property type="match status" value="1"/>
</dbReference>
<evidence type="ECO:0000259" key="4">
    <source>
        <dbReference type="PROSITE" id="PS52004"/>
    </source>
</evidence>
<dbReference type="GO" id="GO:0006633">
    <property type="term" value="P:fatty acid biosynthetic process"/>
    <property type="evidence" value="ECO:0007669"/>
    <property type="project" value="TreeGrafter"/>
</dbReference>
<name>A0A250FPN4_9FLAO</name>
<protein>
    <submittedName>
        <fullName evidence="5">Beta-ketoacyl synthase</fullName>
    </submittedName>
</protein>
<dbReference type="SUPFAM" id="SSF53901">
    <property type="entry name" value="Thiolase-like"/>
    <property type="match status" value="1"/>
</dbReference>
<evidence type="ECO:0000313" key="6">
    <source>
        <dbReference type="Proteomes" id="UP000217250"/>
    </source>
</evidence>
<dbReference type="Proteomes" id="UP000217250">
    <property type="component" value="Chromosome"/>
</dbReference>
<dbReference type="GeneID" id="84808346"/>
<dbReference type="InterPro" id="IPR014030">
    <property type="entry name" value="Ketoacyl_synth_N"/>
</dbReference>
<dbReference type="PANTHER" id="PTHR11712">
    <property type="entry name" value="POLYKETIDE SYNTHASE-RELATED"/>
    <property type="match status" value="1"/>
</dbReference>
<dbReference type="GO" id="GO:0004315">
    <property type="term" value="F:3-oxoacyl-[acyl-carrier-protein] synthase activity"/>
    <property type="evidence" value="ECO:0007669"/>
    <property type="project" value="TreeGrafter"/>
</dbReference>
<sequence>MAYIHSYNCVTPLGTTVRENVEALLQGQVGIQFYPHYESFSDIYLSKISMDTIEDSFPYISATEQLSFLEKMLLLAAVPLLPTIRITENTAFILSTTKGNISQLNSQMDREHLPYLTRLAKSIAGLLGIRSEPIVVSNACVSGVMALSVADRLLESGQYDNALVVAADEISSFVLSGFQSFQAVSPEPCRPYDKERTGITLGEAAAAVFLSMNPMGASAQILGSSSINDANHISGPSRTGEGLYLSVCKALAQAGITPEQLQLINAHGTGTLYNDEMEAIAFSRAGLLGVPINSYKGYFGHTLGASGLLETLLTIALSKRGKLLQSKGYSTLGVSQPIKVLAQTQSGEVTHFLKTASGFGGSNTAMVVRMRA</sequence>
<reference evidence="6" key="1">
    <citation type="submission" date="2017-06" db="EMBL/GenBank/DDBJ databases">
        <title>Capnocytophaga spp. assemblies.</title>
        <authorList>
            <person name="Gulvik C.A."/>
        </authorList>
    </citation>
    <scope>NUCLEOTIDE SEQUENCE [LARGE SCALE GENOMIC DNA]</scope>
    <source>
        <strain evidence="6">H1496</strain>
    </source>
</reference>
<evidence type="ECO:0000256" key="1">
    <source>
        <dbReference type="ARBA" id="ARBA00008467"/>
    </source>
</evidence>
<keyword evidence="2 3" id="KW-0808">Transferase</keyword>
<evidence type="ECO:0000256" key="2">
    <source>
        <dbReference type="ARBA" id="ARBA00022679"/>
    </source>
</evidence>
<dbReference type="Pfam" id="PF02801">
    <property type="entry name" value="Ketoacyl-synt_C"/>
    <property type="match status" value="1"/>
</dbReference>
<evidence type="ECO:0000313" key="5">
    <source>
        <dbReference type="EMBL" id="ATA86961.1"/>
    </source>
</evidence>
<organism evidence="5 6">
    <name type="scientific">Capnocytophaga gingivalis</name>
    <dbReference type="NCBI Taxonomy" id="1017"/>
    <lineage>
        <taxon>Bacteria</taxon>
        <taxon>Pseudomonadati</taxon>
        <taxon>Bacteroidota</taxon>
        <taxon>Flavobacteriia</taxon>
        <taxon>Flavobacteriales</taxon>
        <taxon>Flavobacteriaceae</taxon>
        <taxon>Capnocytophaga</taxon>
    </lineage>
</organism>
<gene>
    <name evidence="5" type="ORF">CGC50_07230</name>
</gene>
<feature type="domain" description="Ketosynthase family 3 (KS3)" evidence="4">
    <location>
        <begin position="1"/>
        <end position="370"/>
    </location>
</feature>
<evidence type="ECO:0000256" key="3">
    <source>
        <dbReference type="RuleBase" id="RU003694"/>
    </source>
</evidence>